<dbReference type="InterPro" id="IPR013249">
    <property type="entry name" value="RNA_pol_sigma70_r4_t2"/>
</dbReference>
<reference evidence="2 3" key="1">
    <citation type="submission" date="2022-02" db="EMBL/GenBank/DDBJ databases">
        <authorList>
            <person name="Min J."/>
        </authorList>
    </citation>
    <scope>NUCLEOTIDE SEQUENCE [LARGE SCALE GENOMIC DNA]</scope>
    <source>
        <strain evidence="2 3">GR10-1</strain>
    </source>
</reference>
<evidence type="ECO:0000259" key="1">
    <source>
        <dbReference type="Pfam" id="PF08281"/>
    </source>
</evidence>
<evidence type="ECO:0000313" key="2">
    <source>
        <dbReference type="EMBL" id="MCH5596875.1"/>
    </source>
</evidence>
<name>A0ABS9SEW1_9BACT</name>
<dbReference type="Pfam" id="PF08281">
    <property type="entry name" value="Sigma70_r4_2"/>
    <property type="match status" value="1"/>
</dbReference>
<dbReference type="EMBL" id="JAKWBL010000001">
    <property type="protein sequence ID" value="MCH5596875.1"/>
    <property type="molecule type" value="Genomic_DNA"/>
</dbReference>
<dbReference type="SUPFAM" id="SSF88659">
    <property type="entry name" value="Sigma3 and sigma4 domains of RNA polymerase sigma factors"/>
    <property type="match status" value="1"/>
</dbReference>
<comment type="caution">
    <text evidence="2">The sequence shown here is derived from an EMBL/GenBank/DDBJ whole genome shotgun (WGS) entry which is preliminary data.</text>
</comment>
<accession>A0ABS9SEW1</accession>
<protein>
    <submittedName>
        <fullName evidence="2">Sigma-70 family RNA polymerase sigma factor</fullName>
    </submittedName>
</protein>
<gene>
    <name evidence="2" type="ORF">MKP09_02510</name>
</gene>
<dbReference type="InterPro" id="IPR013324">
    <property type="entry name" value="RNA_pol_sigma_r3/r4-like"/>
</dbReference>
<dbReference type="InterPro" id="IPR036388">
    <property type="entry name" value="WH-like_DNA-bd_sf"/>
</dbReference>
<evidence type="ECO:0000313" key="3">
    <source>
        <dbReference type="Proteomes" id="UP001202248"/>
    </source>
</evidence>
<dbReference type="Proteomes" id="UP001202248">
    <property type="component" value="Unassembled WGS sequence"/>
</dbReference>
<dbReference type="RefSeq" id="WP_240829125.1">
    <property type="nucleotide sequence ID" value="NZ_JAKWBL010000001.1"/>
</dbReference>
<sequence>MKVLIRNHAYNIIAKAARATAYQKQNTHPVESPSISKYVEQKEQSALIFRAVYKLPEQQKRVYLLNKFDGFRPAEIAEAMGLSIHTVKNHLKAASASVLSYCQRNMELFLLILFL</sequence>
<keyword evidence="3" id="KW-1185">Reference proteome</keyword>
<organism evidence="2 3">
    <name type="scientific">Niabella ginsengisoli</name>
    <dbReference type="NCBI Taxonomy" id="522298"/>
    <lineage>
        <taxon>Bacteria</taxon>
        <taxon>Pseudomonadati</taxon>
        <taxon>Bacteroidota</taxon>
        <taxon>Chitinophagia</taxon>
        <taxon>Chitinophagales</taxon>
        <taxon>Chitinophagaceae</taxon>
        <taxon>Niabella</taxon>
    </lineage>
</organism>
<proteinExistence type="predicted"/>
<dbReference type="Gene3D" id="1.10.10.10">
    <property type="entry name" value="Winged helix-like DNA-binding domain superfamily/Winged helix DNA-binding domain"/>
    <property type="match status" value="1"/>
</dbReference>
<feature type="domain" description="RNA polymerase sigma factor 70 region 4 type 2" evidence="1">
    <location>
        <begin position="49"/>
        <end position="94"/>
    </location>
</feature>